<dbReference type="InterPro" id="IPR002123">
    <property type="entry name" value="Plipid/glycerol_acylTrfase"/>
</dbReference>
<keyword evidence="3 8" id="KW-0808">Transferase</keyword>
<organism evidence="8 9">
    <name type="scientific">Aurantimonas manganoxydans (strain ATCC BAA-1229 / DSM 21871 / SI85-9A1)</name>
    <dbReference type="NCBI Taxonomy" id="287752"/>
    <lineage>
        <taxon>Bacteria</taxon>
        <taxon>Pseudomonadati</taxon>
        <taxon>Pseudomonadota</taxon>
        <taxon>Alphaproteobacteria</taxon>
        <taxon>Hyphomicrobiales</taxon>
        <taxon>Aurantimonadaceae</taxon>
        <taxon>Aurantimonas</taxon>
    </lineage>
</organism>
<protein>
    <submittedName>
        <fullName evidence="8">Putative acyltransferase</fullName>
    </submittedName>
</protein>
<keyword evidence="4" id="KW-0443">Lipid metabolism</keyword>
<dbReference type="SUPFAM" id="SSF69593">
    <property type="entry name" value="Glycerol-3-phosphate (1)-acyltransferase"/>
    <property type="match status" value="1"/>
</dbReference>
<evidence type="ECO:0000256" key="3">
    <source>
        <dbReference type="ARBA" id="ARBA00022679"/>
    </source>
</evidence>
<evidence type="ECO:0000313" key="8">
    <source>
        <dbReference type="EMBL" id="EAS49024.1"/>
    </source>
</evidence>
<dbReference type="GO" id="GO:0006654">
    <property type="term" value="P:phosphatidic acid biosynthetic process"/>
    <property type="evidence" value="ECO:0007669"/>
    <property type="project" value="TreeGrafter"/>
</dbReference>
<keyword evidence="6" id="KW-1133">Transmembrane helix</keyword>
<gene>
    <name evidence="8" type="ORF">SI859A1_03232</name>
</gene>
<dbReference type="Pfam" id="PF01553">
    <property type="entry name" value="Acyltransferase"/>
    <property type="match status" value="1"/>
</dbReference>
<evidence type="ECO:0000256" key="1">
    <source>
        <dbReference type="ARBA" id="ARBA00005189"/>
    </source>
</evidence>
<dbReference type="CDD" id="cd07989">
    <property type="entry name" value="LPLAT_AGPAT-like"/>
    <property type="match status" value="1"/>
</dbReference>
<evidence type="ECO:0000313" key="9">
    <source>
        <dbReference type="Proteomes" id="UP000000321"/>
    </source>
</evidence>
<keyword evidence="6" id="KW-0812">Transmembrane</keyword>
<accession>Q1YFE9</accession>
<evidence type="ECO:0000256" key="4">
    <source>
        <dbReference type="ARBA" id="ARBA00023098"/>
    </source>
</evidence>
<comment type="pathway">
    <text evidence="1">Lipid metabolism.</text>
</comment>
<evidence type="ECO:0000259" key="7">
    <source>
        <dbReference type="SMART" id="SM00563"/>
    </source>
</evidence>
<dbReference type="HOGENOM" id="CLU_027938_0_2_5"/>
<dbReference type="BioCyc" id="AURANTIMONAS:SI859A1_03232-MONOMER"/>
<sequence>MPGARGAAMIGTLRVAAVSIILVALTLILWPVQVIAIARGWSLARILPVLWHRIACRVAGLRVRIVGQPCSDHPLLIAANHQSWSDIMVLGRVMPLSFIAKSEVEGWPAFGLLAKLQRTVFVERGARHRTGHQAGAIARRLGEGDAMVLFAEGTTSDGNEVLPFKTALFGAAQAALVSSHTAQVRVQPVAIAYTHANGVPLGRRFRPLVAWPGDVALGPHLLGVLKEGAIDVEISFGEPIVFAADSNRKHVARAAEESVRTMLAASLCGHNLPAKQAAVVSRREPTLAPRHDAVDIGG</sequence>
<feature type="domain" description="Phospholipid/glycerol acyltransferase" evidence="7">
    <location>
        <begin position="75"/>
        <end position="194"/>
    </location>
</feature>
<reference evidence="8 9" key="1">
    <citation type="journal article" date="2008" name="Appl. Environ. Microbiol.">
        <title>Genomic insights into Mn(II) oxidation by the marine alphaproteobacterium Aurantimonas sp. strain SI85-9A1.</title>
        <authorList>
            <person name="Dick G.J."/>
            <person name="Podell S."/>
            <person name="Johnson H.A."/>
            <person name="Rivera-Espinoza Y."/>
            <person name="Bernier-Latmani R."/>
            <person name="McCarthy J.K."/>
            <person name="Torpey J.W."/>
            <person name="Clement B.G."/>
            <person name="Gaasterland T."/>
            <person name="Tebo B.M."/>
        </authorList>
    </citation>
    <scope>NUCLEOTIDE SEQUENCE [LARGE SCALE GENOMIC DNA]</scope>
    <source>
        <strain evidence="8 9">SI85-9A1</strain>
    </source>
</reference>
<dbReference type="AlphaFoldDB" id="Q1YFE9"/>
<keyword evidence="2" id="KW-0444">Lipid biosynthesis</keyword>
<evidence type="ECO:0000256" key="5">
    <source>
        <dbReference type="ARBA" id="ARBA00023315"/>
    </source>
</evidence>
<dbReference type="SMART" id="SM00563">
    <property type="entry name" value="PlsC"/>
    <property type="match status" value="1"/>
</dbReference>
<dbReference type="PANTHER" id="PTHR10434:SF64">
    <property type="entry name" value="1-ACYL-SN-GLYCEROL-3-PHOSPHATE ACYLTRANSFERASE-RELATED"/>
    <property type="match status" value="1"/>
</dbReference>
<keyword evidence="9" id="KW-1185">Reference proteome</keyword>
<dbReference type="PANTHER" id="PTHR10434">
    <property type="entry name" value="1-ACYL-SN-GLYCEROL-3-PHOSPHATE ACYLTRANSFERASE"/>
    <property type="match status" value="1"/>
</dbReference>
<evidence type="ECO:0000256" key="2">
    <source>
        <dbReference type="ARBA" id="ARBA00022516"/>
    </source>
</evidence>
<feature type="transmembrane region" description="Helical" evidence="6">
    <location>
        <begin position="12"/>
        <end position="32"/>
    </location>
</feature>
<proteinExistence type="predicted"/>
<evidence type="ECO:0000256" key="6">
    <source>
        <dbReference type="SAM" id="Phobius"/>
    </source>
</evidence>
<name>Q1YFE9_AURMS</name>
<keyword evidence="5 8" id="KW-0012">Acyltransferase</keyword>
<comment type="caution">
    <text evidence="8">The sequence shown here is derived from an EMBL/GenBank/DDBJ whole genome shotgun (WGS) entry which is preliminary data.</text>
</comment>
<dbReference type="Proteomes" id="UP000000321">
    <property type="component" value="Unassembled WGS sequence"/>
</dbReference>
<keyword evidence="6" id="KW-0472">Membrane</keyword>
<dbReference type="GO" id="GO:0003841">
    <property type="term" value="F:1-acylglycerol-3-phosphate O-acyltransferase activity"/>
    <property type="evidence" value="ECO:0007669"/>
    <property type="project" value="TreeGrafter"/>
</dbReference>
<dbReference type="EMBL" id="AAPJ01000006">
    <property type="protein sequence ID" value="EAS49024.1"/>
    <property type="molecule type" value="Genomic_DNA"/>
</dbReference>